<dbReference type="OrthoDB" id="4150293at2759"/>
<dbReference type="GeneID" id="27342206"/>
<dbReference type="AlphaFoldDB" id="A0A0D1ZTC2"/>
<reference evidence="2 3" key="1">
    <citation type="submission" date="2015-01" db="EMBL/GenBank/DDBJ databases">
        <title>The Genome Sequence of Cladophialophora immunda CBS83496.</title>
        <authorList>
            <consortium name="The Broad Institute Genomics Platform"/>
            <person name="Cuomo C."/>
            <person name="de Hoog S."/>
            <person name="Gorbushina A."/>
            <person name="Stielow B."/>
            <person name="Teixiera M."/>
            <person name="Abouelleil A."/>
            <person name="Chapman S.B."/>
            <person name="Priest M."/>
            <person name="Young S.K."/>
            <person name="Wortman J."/>
            <person name="Nusbaum C."/>
            <person name="Birren B."/>
        </authorList>
    </citation>
    <scope>NUCLEOTIDE SEQUENCE [LARGE SCALE GENOMIC DNA]</scope>
    <source>
        <strain evidence="2 3">CBS 83496</strain>
    </source>
</reference>
<dbReference type="RefSeq" id="XP_016251572.1">
    <property type="nucleotide sequence ID" value="XM_016389670.1"/>
</dbReference>
<evidence type="ECO:0000313" key="2">
    <source>
        <dbReference type="EMBL" id="KIW31356.1"/>
    </source>
</evidence>
<dbReference type="Proteomes" id="UP000054466">
    <property type="component" value="Unassembled WGS sequence"/>
</dbReference>
<evidence type="ECO:0000313" key="3">
    <source>
        <dbReference type="Proteomes" id="UP000054466"/>
    </source>
</evidence>
<organism evidence="2 3">
    <name type="scientific">Cladophialophora immunda</name>
    <dbReference type="NCBI Taxonomy" id="569365"/>
    <lineage>
        <taxon>Eukaryota</taxon>
        <taxon>Fungi</taxon>
        <taxon>Dikarya</taxon>
        <taxon>Ascomycota</taxon>
        <taxon>Pezizomycotina</taxon>
        <taxon>Eurotiomycetes</taxon>
        <taxon>Chaetothyriomycetidae</taxon>
        <taxon>Chaetothyriales</taxon>
        <taxon>Herpotrichiellaceae</taxon>
        <taxon>Cladophialophora</taxon>
    </lineage>
</organism>
<keyword evidence="3" id="KW-1185">Reference proteome</keyword>
<accession>A0A0D1ZTC2</accession>
<feature type="region of interest" description="Disordered" evidence="1">
    <location>
        <begin position="212"/>
        <end position="259"/>
    </location>
</feature>
<dbReference type="HOGENOM" id="CLU_611109_0_0_1"/>
<name>A0A0D1ZTC2_9EURO</name>
<feature type="compositionally biased region" description="Low complexity" evidence="1">
    <location>
        <begin position="214"/>
        <end position="228"/>
    </location>
</feature>
<feature type="compositionally biased region" description="Basic residues" evidence="1">
    <location>
        <begin position="244"/>
        <end position="259"/>
    </location>
</feature>
<dbReference type="VEuPathDB" id="FungiDB:PV07_03012"/>
<evidence type="ECO:0000256" key="1">
    <source>
        <dbReference type="SAM" id="MobiDB-lite"/>
    </source>
</evidence>
<proteinExistence type="predicted"/>
<sequence length="440" mass="48630">MDHFSISFSTPDEGHQPLASLVGLIDSPPELEIRYPAQMGFQARAPIATPMDQAHAFQPATWRQVFEQSRFPLSSDNSQTSQSHRQTSNSNTIMASIMGRHDIAAFRDTVCSYLRLTSGLWTELYNPREDSTAHHLLKRYLCQEYGRLPPDLWDLLKELRDQYDFENSRYDCIDFISSLPTPAALFPQSLASSGSEERDFWGTSSWTAPRALEASSSRAAPMSSPGSGREVQTRSTTSVPAANGRRRFQSPSHQRARGRAPKGVVFRCSYEGCRHDDFRNAGNIMNHISKCHAESPLVHQHPATFMVPASSPQPSNQGDATTSVVTNASDPTFIRRRLSQEYDGSDDGTAAAGDDGVRDIGDIAFTAEQDELQVHVVQGVMGEGSPGATGTSGLESSSLLEAFTFVEGIQGSSHYPPQHEVRYGQLQIMEDRRWETGRRG</sequence>
<gene>
    <name evidence="2" type="ORF">PV07_03012</name>
</gene>
<dbReference type="EMBL" id="KN847041">
    <property type="protein sequence ID" value="KIW31356.1"/>
    <property type="molecule type" value="Genomic_DNA"/>
</dbReference>
<protein>
    <submittedName>
        <fullName evidence="2">Uncharacterized protein</fullName>
    </submittedName>
</protein>